<dbReference type="SUPFAM" id="SSF56300">
    <property type="entry name" value="Metallo-dependent phosphatases"/>
    <property type="match status" value="1"/>
</dbReference>
<comment type="caution">
    <text evidence="2">The sequence shown here is derived from an EMBL/GenBank/DDBJ whole genome shotgun (WGS) entry which is preliminary data.</text>
</comment>
<accession>A0A014PUW1</accession>
<dbReference type="CDD" id="cd23445">
    <property type="entry name" value="beta-trefoil_Ricin_HA17-like"/>
    <property type="match status" value="2"/>
</dbReference>
<organism evidence="2 3">
    <name type="scientific">Erwinia mallotivora</name>
    <dbReference type="NCBI Taxonomy" id="69222"/>
    <lineage>
        <taxon>Bacteria</taxon>
        <taxon>Pseudomonadati</taxon>
        <taxon>Pseudomonadota</taxon>
        <taxon>Gammaproteobacteria</taxon>
        <taxon>Enterobacterales</taxon>
        <taxon>Erwiniaceae</taxon>
        <taxon>Erwinia</taxon>
    </lineage>
</organism>
<evidence type="ECO:0000313" key="2">
    <source>
        <dbReference type="EMBL" id="EXU74647.1"/>
    </source>
</evidence>
<dbReference type="InterPro" id="IPR051918">
    <property type="entry name" value="STPP_CPPED1"/>
</dbReference>
<dbReference type="InterPro" id="IPR042283">
    <property type="entry name" value="GpdQ_catalytic"/>
</dbReference>
<dbReference type="SUPFAM" id="SSF50370">
    <property type="entry name" value="Ricin B-like lectins"/>
    <property type="match status" value="2"/>
</dbReference>
<protein>
    <recommendedName>
        <fullName evidence="1">Calcineurin-like phosphoesterase domain-containing protein</fullName>
    </recommendedName>
</protein>
<dbReference type="PANTHER" id="PTHR43143">
    <property type="entry name" value="METALLOPHOSPHOESTERASE, CALCINEURIN SUPERFAMILY"/>
    <property type="match status" value="1"/>
</dbReference>
<evidence type="ECO:0000259" key="1">
    <source>
        <dbReference type="Pfam" id="PF00149"/>
    </source>
</evidence>
<name>A0A014PUW1_9GAMM</name>
<sequence>MNLKSIVITSDPQYPWTNVTDAGGSESSDVQQSRSHQLISSQYSSINSYHQTMGVDTRVIINGDMTAYGHQWQRDVMASLLATLRPPYCYGLGNHDIENNYNDTWQNQAAIGSMHNFYTHYRQLSLTNKSLEARRHLFEETWTGSFSYSWDEGPYLRFIQLNNFPGMTGYDFPRTRSAQGVNDWQRLSMHLRADNQFSWLENVLRNAGERACFINVHKPNGWPEQARLQLKRLIEQYNVKAVFAGHYHTISGYSRAYTNYLDANVPVFLSGSASQQTYLITEITDENMFIYLVKANDWRNKTLIHTINLWTRKIPEDKSNVVIKTSLNPNKLIKKSPSSSALIVWDFDVQMSDSTFQLIKTPDKGPDVFQIAHPQSEHIIAWNTTNGNEVFLHKNQWKNEHYWHLINQREGGYVIENYAMDDQVLDVPSSVTDNGNRLQIWGRNQTSAQRFFVEESAPEDQSIHRLITASDANKVITQNGISPSLLIMDINNTDNKQKFRFIKASEKGDNVYQIACLDDNQIIAWIVSLGDVVWLQNNQWKDEHYWHLEYQSNGSYVISNYRNPEMVLDIYNSPTEYATAIRLWQRNQTATQQFRLG</sequence>
<dbReference type="AlphaFoldDB" id="A0A014PUW1"/>
<dbReference type="Gene3D" id="2.80.10.50">
    <property type="match status" value="2"/>
</dbReference>
<dbReference type="PANTHER" id="PTHR43143:SF1">
    <property type="entry name" value="SERINE_THREONINE-PROTEIN PHOSPHATASE CPPED1"/>
    <property type="match status" value="1"/>
</dbReference>
<feature type="domain" description="Calcineurin-like phosphoesterase" evidence="1">
    <location>
        <begin position="59"/>
        <end position="248"/>
    </location>
</feature>
<dbReference type="Gene3D" id="3.60.21.40">
    <property type="entry name" value="GpdQ, catalytic alpha/beta sandwich domain"/>
    <property type="match status" value="1"/>
</dbReference>
<dbReference type="InterPro" id="IPR029052">
    <property type="entry name" value="Metallo-depent_PP-like"/>
</dbReference>
<dbReference type="Pfam" id="PF00149">
    <property type="entry name" value="Metallophos"/>
    <property type="match status" value="1"/>
</dbReference>
<evidence type="ECO:0000313" key="3">
    <source>
        <dbReference type="Proteomes" id="UP000019918"/>
    </source>
</evidence>
<gene>
    <name evidence="2" type="ORF">BG55_16035</name>
</gene>
<dbReference type="STRING" id="69222.BG55_16035"/>
<dbReference type="RefSeq" id="WP_034939101.1">
    <property type="nucleotide sequence ID" value="NZ_JFHN01000056.1"/>
</dbReference>
<dbReference type="EMBL" id="JFHN01000056">
    <property type="protein sequence ID" value="EXU74647.1"/>
    <property type="molecule type" value="Genomic_DNA"/>
</dbReference>
<proteinExistence type="predicted"/>
<dbReference type="InterPro" id="IPR004843">
    <property type="entry name" value="Calcineurin-like_PHP"/>
</dbReference>
<dbReference type="GO" id="GO:0016787">
    <property type="term" value="F:hydrolase activity"/>
    <property type="evidence" value="ECO:0007669"/>
    <property type="project" value="InterPro"/>
</dbReference>
<keyword evidence="3" id="KW-1185">Reference proteome</keyword>
<dbReference type="Proteomes" id="UP000019918">
    <property type="component" value="Unassembled WGS sequence"/>
</dbReference>
<dbReference type="OrthoDB" id="9791866at2"/>
<dbReference type="Gene3D" id="3.60.21.10">
    <property type="match status" value="1"/>
</dbReference>
<dbReference type="PATRIC" id="fig|69222.5.peg.3273"/>
<dbReference type="InterPro" id="IPR035992">
    <property type="entry name" value="Ricin_B-like_lectins"/>
</dbReference>
<reference evidence="2 3" key="1">
    <citation type="submission" date="2014-02" db="EMBL/GenBank/DDBJ databases">
        <title>Draft genome of Erwinia mallotivora strain BT-MARDI, a papaya dieback pathogen.</title>
        <authorList>
            <person name="Redzuan R."/>
            <person name="Abu Bakar N."/>
            <person name="Badrun R."/>
            <person name="Mohd Raih M.F."/>
            <person name="Rozano L."/>
            <person name="Mat Amin N."/>
        </authorList>
    </citation>
    <scope>NUCLEOTIDE SEQUENCE [LARGE SCALE GENOMIC DNA]</scope>
    <source>
        <strain evidence="2 3">BT-MARDI</strain>
    </source>
</reference>